<dbReference type="EC" id="3.6.1.72" evidence="3"/>
<dbReference type="Pfam" id="PF16278">
    <property type="entry name" value="zf-C2HE"/>
    <property type="match status" value="1"/>
</dbReference>
<evidence type="ECO:0000256" key="2">
    <source>
        <dbReference type="ARBA" id="ARBA00004496"/>
    </source>
</evidence>
<keyword evidence="11" id="KW-0234">DNA repair</keyword>
<dbReference type="EMBL" id="JAKLMC020000006">
    <property type="protein sequence ID" value="KAK5955504.1"/>
    <property type="molecule type" value="Genomic_DNA"/>
</dbReference>
<dbReference type="Gene3D" id="3.30.428.10">
    <property type="entry name" value="HIT-like"/>
    <property type="match status" value="1"/>
</dbReference>
<evidence type="ECO:0000256" key="19">
    <source>
        <dbReference type="SAM" id="MobiDB-lite"/>
    </source>
</evidence>
<dbReference type="InterPro" id="IPR032566">
    <property type="entry name" value="Znf-C2HE"/>
</dbReference>
<keyword evidence="12" id="KW-0539">Nucleus</keyword>
<keyword evidence="10" id="KW-0238">DNA-binding</keyword>
<evidence type="ECO:0000256" key="9">
    <source>
        <dbReference type="ARBA" id="ARBA00022833"/>
    </source>
</evidence>
<evidence type="ECO:0000256" key="16">
    <source>
        <dbReference type="ARBA" id="ARBA00059438"/>
    </source>
</evidence>
<dbReference type="PANTHER" id="PTHR12486">
    <property type="entry name" value="APRATAXIN-RELATED"/>
    <property type="match status" value="1"/>
</dbReference>
<dbReference type="SUPFAM" id="SSF54197">
    <property type="entry name" value="HIT-like"/>
    <property type="match status" value="1"/>
</dbReference>
<dbReference type="AlphaFoldDB" id="A0AAN8I781"/>
<dbReference type="PANTHER" id="PTHR12486:SF4">
    <property type="entry name" value="APRATAXIN"/>
    <property type="match status" value="1"/>
</dbReference>
<evidence type="ECO:0000256" key="4">
    <source>
        <dbReference type="ARBA" id="ARBA00012496"/>
    </source>
</evidence>
<evidence type="ECO:0000256" key="13">
    <source>
        <dbReference type="ARBA" id="ARBA00024601"/>
    </source>
</evidence>
<comment type="catalytic activity">
    <reaction evidence="13">
        <text>a 3'-end 2'-deoxyribonucleotide-3'-diphospho-5'-guanosine-DNA + H2O = a 3'-end 2'-deoxyribonucleotide 3'-phosphate-DNA + GMP + 2 H(+)</text>
        <dbReference type="Rhea" id="RHEA:52140"/>
        <dbReference type="Rhea" id="RHEA-COMP:13186"/>
        <dbReference type="Rhea" id="RHEA-COMP:13187"/>
        <dbReference type="ChEBI" id="CHEBI:15377"/>
        <dbReference type="ChEBI" id="CHEBI:15378"/>
        <dbReference type="ChEBI" id="CHEBI:58115"/>
        <dbReference type="ChEBI" id="CHEBI:136419"/>
        <dbReference type="ChEBI" id="CHEBI:136420"/>
        <dbReference type="EC" id="3.6.1.72"/>
    </reaction>
</comment>
<evidence type="ECO:0000256" key="10">
    <source>
        <dbReference type="ARBA" id="ARBA00023125"/>
    </source>
</evidence>
<dbReference type="EC" id="3.6.1.71" evidence="4"/>
<evidence type="ECO:0000313" key="22">
    <source>
        <dbReference type="Proteomes" id="UP001316803"/>
    </source>
</evidence>
<dbReference type="InterPro" id="IPR036265">
    <property type="entry name" value="HIT-like_sf"/>
</dbReference>
<evidence type="ECO:0000256" key="14">
    <source>
        <dbReference type="ARBA" id="ARBA00044639"/>
    </source>
</evidence>
<reference evidence="21 22" key="1">
    <citation type="submission" date="2022-12" db="EMBL/GenBank/DDBJ databases">
        <title>Genomic features and morphological characterization of a novel Knufia sp. strain isolated from spacecraft assembly facility.</title>
        <authorList>
            <person name="Teixeira M."/>
            <person name="Chander A.M."/>
            <person name="Stajich J.E."/>
            <person name="Venkateswaran K."/>
        </authorList>
    </citation>
    <scope>NUCLEOTIDE SEQUENCE [LARGE SCALE GENOMIC DNA]</scope>
    <source>
        <strain evidence="21 22">FJI-L2-BK-P2</strain>
    </source>
</reference>
<evidence type="ECO:0000256" key="12">
    <source>
        <dbReference type="ARBA" id="ARBA00023242"/>
    </source>
</evidence>
<comment type="catalytic activity">
    <reaction evidence="15">
        <text>a 5'-end adenosine-5'-diphospho-5'-ribonucleoside-2'-deoxyribonucleotide-DNA + H2O = a 5'-end 5'-phospho-ribonucleoside-2'-deoxyribonucleotide-DNA + AMP + 2 H(+)</text>
        <dbReference type="Rhea" id="RHEA:52132"/>
        <dbReference type="Rhea" id="RHEA-COMP:13182"/>
        <dbReference type="Rhea" id="RHEA-COMP:13183"/>
        <dbReference type="ChEBI" id="CHEBI:15377"/>
        <dbReference type="ChEBI" id="CHEBI:15378"/>
        <dbReference type="ChEBI" id="CHEBI:136414"/>
        <dbReference type="ChEBI" id="CHEBI:136415"/>
        <dbReference type="ChEBI" id="CHEBI:456215"/>
        <dbReference type="EC" id="3.6.1.71"/>
    </reaction>
</comment>
<feature type="region of interest" description="Disordered" evidence="19">
    <location>
        <begin position="1"/>
        <end position="61"/>
    </location>
</feature>
<protein>
    <recommendedName>
        <fullName evidence="17">Aprataxin-like protein</fullName>
        <ecNumber evidence="4">3.6.1.71</ecNumber>
        <ecNumber evidence="3">3.6.1.72</ecNumber>
    </recommendedName>
    <alternativeName>
        <fullName evidence="18">Hit family protein 3</fullName>
    </alternativeName>
</protein>
<organism evidence="21 22">
    <name type="scientific">Knufia fluminis</name>
    <dbReference type="NCBI Taxonomy" id="191047"/>
    <lineage>
        <taxon>Eukaryota</taxon>
        <taxon>Fungi</taxon>
        <taxon>Dikarya</taxon>
        <taxon>Ascomycota</taxon>
        <taxon>Pezizomycotina</taxon>
        <taxon>Eurotiomycetes</taxon>
        <taxon>Chaetothyriomycetidae</taxon>
        <taxon>Chaetothyriales</taxon>
        <taxon>Trichomeriaceae</taxon>
        <taxon>Knufia</taxon>
    </lineage>
</organism>
<accession>A0AAN8I781</accession>
<keyword evidence="6" id="KW-0479">Metal-binding</keyword>
<dbReference type="GO" id="GO:0120108">
    <property type="term" value="F:DNA-3'-diphospho-5'-guanosine diphosphatase activity"/>
    <property type="evidence" value="ECO:0007669"/>
    <property type="project" value="UniProtKB-EC"/>
</dbReference>
<evidence type="ECO:0000256" key="11">
    <source>
        <dbReference type="ARBA" id="ARBA00023204"/>
    </source>
</evidence>
<feature type="compositionally biased region" description="Polar residues" evidence="19">
    <location>
        <begin position="1"/>
        <end position="11"/>
    </location>
</feature>
<comment type="subcellular location">
    <subcellularLocation>
        <location evidence="2">Cytoplasm</location>
    </subcellularLocation>
    <subcellularLocation>
        <location evidence="1">Nucleus</location>
    </subcellularLocation>
</comment>
<keyword evidence="8" id="KW-0378">Hydrolase</keyword>
<evidence type="ECO:0000256" key="6">
    <source>
        <dbReference type="ARBA" id="ARBA00022723"/>
    </source>
</evidence>
<name>A0AAN8I781_9EURO</name>
<evidence type="ECO:0000256" key="7">
    <source>
        <dbReference type="ARBA" id="ARBA00022763"/>
    </source>
</evidence>
<keyword evidence="22" id="KW-1185">Reference proteome</keyword>
<keyword evidence="9" id="KW-0862">Zinc</keyword>
<evidence type="ECO:0000256" key="8">
    <source>
        <dbReference type="ARBA" id="ARBA00022801"/>
    </source>
</evidence>
<dbReference type="GO" id="GO:0003725">
    <property type="term" value="F:double-stranded RNA binding"/>
    <property type="evidence" value="ECO:0007669"/>
    <property type="project" value="TreeGrafter"/>
</dbReference>
<keyword evidence="5" id="KW-0963">Cytoplasm</keyword>
<evidence type="ECO:0000256" key="5">
    <source>
        <dbReference type="ARBA" id="ARBA00022490"/>
    </source>
</evidence>
<evidence type="ECO:0000256" key="15">
    <source>
        <dbReference type="ARBA" id="ARBA00044713"/>
    </source>
</evidence>
<feature type="region of interest" description="Disordered" evidence="19">
    <location>
        <begin position="74"/>
        <end position="93"/>
    </location>
</feature>
<dbReference type="GO" id="GO:0033699">
    <property type="term" value="F:DNA 5'-adenosine monophosphate hydrolase activity"/>
    <property type="evidence" value="ECO:0007669"/>
    <property type="project" value="UniProtKB-EC"/>
</dbReference>
<evidence type="ECO:0000313" key="21">
    <source>
        <dbReference type="EMBL" id="KAK5955504.1"/>
    </source>
</evidence>
<comment type="function">
    <text evidence="16">DNA-binding protein involved in single-strand DNA break repair, double-strand DNA break repair and base excision repair. Resolves abortive DNA ligation intermediates formed either at base excision sites, or when DNA ligases attempt to repair non-ligatable breaks induced by reactive oxygen species. Catalyzes the release of adenylate groups covalently linked to 5'-phosphate termini, resulting in the production of 5'-phosphate termini that can be efficiently rejoined. Likewise, catalyzes the release of 3'-linked guanosine (DNAppG) and inosine (DNAppI) from DNA, but has higher specific activity with 5'-linked adenosine (AppDNA).</text>
</comment>
<dbReference type="GO" id="GO:0030983">
    <property type="term" value="F:mismatched DNA binding"/>
    <property type="evidence" value="ECO:0007669"/>
    <property type="project" value="TreeGrafter"/>
</dbReference>
<feature type="domain" description="Aprataxin C2HE/C2H2/C2HC zinc finger" evidence="20">
    <location>
        <begin position="259"/>
        <end position="316"/>
    </location>
</feature>
<evidence type="ECO:0000256" key="18">
    <source>
        <dbReference type="ARBA" id="ARBA00076243"/>
    </source>
</evidence>
<evidence type="ECO:0000256" key="1">
    <source>
        <dbReference type="ARBA" id="ARBA00004123"/>
    </source>
</evidence>
<dbReference type="GO" id="GO:0005634">
    <property type="term" value="C:nucleus"/>
    <property type="evidence" value="ECO:0007669"/>
    <property type="project" value="UniProtKB-SubCell"/>
</dbReference>
<dbReference type="GO" id="GO:0000012">
    <property type="term" value="P:single strand break repair"/>
    <property type="evidence" value="ECO:0007669"/>
    <property type="project" value="TreeGrafter"/>
</dbReference>
<comment type="catalytic activity">
    <reaction evidence="14">
        <text>a 5'-end adenosine-5'-diphospho-5'-2'-deoxyribonucleoside-DNA + H2O = a 5'-end 5'-phospho-2'-deoxyribonucleoside-DNA + AMP + 2 H(+)</text>
        <dbReference type="Rhea" id="RHEA:52128"/>
        <dbReference type="Rhea" id="RHEA-COMP:13180"/>
        <dbReference type="Rhea" id="RHEA-COMP:13181"/>
        <dbReference type="ChEBI" id="CHEBI:15377"/>
        <dbReference type="ChEBI" id="CHEBI:15378"/>
        <dbReference type="ChEBI" id="CHEBI:136412"/>
        <dbReference type="ChEBI" id="CHEBI:136413"/>
        <dbReference type="ChEBI" id="CHEBI:456215"/>
        <dbReference type="EC" id="3.6.1.71"/>
    </reaction>
</comment>
<dbReference type="FunFam" id="3.30.428.10:FF:000017">
    <property type="entry name" value="Aprataxin-like protein"/>
    <property type="match status" value="1"/>
</dbReference>
<sequence>MSNQEAASNNMPDIEKLGTGAKEQKEVASTAVSKQDDVSLTVREAPEKDIAGAKTASSVPRKRNAFSEMMAVKTKQQKTDGKRSHHTVAISKPGPESFRSGLLPYITNPSSLPPGTIIRETEHTILIRDLFPKALVHLLMLPKDPAFYNLTPFEAFNSDKEKNAAFLELMKTEAASAAQLAASELSRLVSQYSATCKARNDALDSDELPKDLPPARDFLPDIRIGVHAQPSMNTLHVHIISCDMHSSALKHKKHYNSFNTNFFISLEDFPLMEEDNLLDSVEQESLIKGDMKCWRCGKNFGNKFKQLKDHLEEEYEMWKKI</sequence>
<dbReference type="GO" id="GO:0046872">
    <property type="term" value="F:metal ion binding"/>
    <property type="evidence" value="ECO:0007669"/>
    <property type="project" value="UniProtKB-KW"/>
</dbReference>
<dbReference type="GO" id="GO:1990165">
    <property type="term" value="F:single-strand break-containing DNA binding"/>
    <property type="evidence" value="ECO:0007669"/>
    <property type="project" value="TreeGrafter"/>
</dbReference>
<gene>
    <name evidence="21" type="primary">HNT3_2</name>
    <name evidence="21" type="ORF">OHC33_003144</name>
</gene>
<dbReference type="Proteomes" id="UP001316803">
    <property type="component" value="Unassembled WGS sequence"/>
</dbReference>
<evidence type="ECO:0000256" key="17">
    <source>
        <dbReference type="ARBA" id="ARBA00068941"/>
    </source>
</evidence>
<dbReference type="GO" id="GO:0005737">
    <property type="term" value="C:cytoplasm"/>
    <property type="evidence" value="ECO:0007669"/>
    <property type="project" value="UniProtKB-SubCell"/>
</dbReference>
<evidence type="ECO:0000259" key="20">
    <source>
        <dbReference type="Pfam" id="PF16278"/>
    </source>
</evidence>
<keyword evidence="7" id="KW-0227">DNA damage</keyword>
<dbReference type="GO" id="GO:0003697">
    <property type="term" value="F:single-stranded DNA binding"/>
    <property type="evidence" value="ECO:0007669"/>
    <property type="project" value="TreeGrafter"/>
</dbReference>
<evidence type="ECO:0000256" key="3">
    <source>
        <dbReference type="ARBA" id="ARBA00012495"/>
    </source>
</evidence>
<comment type="caution">
    <text evidence="21">The sequence shown here is derived from an EMBL/GenBank/DDBJ whole genome shotgun (WGS) entry which is preliminary data.</text>
</comment>
<proteinExistence type="predicted"/>
<dbReference type="Pfam" id="PF11969">
    <property type="entry name" value="DcpS_C"/>
    <property type="match status" value="1"/>
</dbReference>